<organism evidence="1 2">
    <name type="scientific">Gilliamella bombicola</name>
    <dbReference type="NCBI Taxonomy" id="1798182"/>
    <lineage>
        <taxon>Bacteria</taxon>
        <taxon>Pseudomonadati</taxon>
        <taxon>Pseudomonadota</taxon>
        <taxon>Gammaproteobacteria</taxon>
        <taxon>Orbales</taxon>
        <taxon>Orbaceae</taxon>
        <taxon>Gilliamella</taxon>
    </lineage>
</organism>
<evidence type="ECO:0000313" key="1">
    <source>
        <dbReference type="EMBL" id="SCC17009.1"/>
    </source>
</evidence>
<gene>
    <name evidence="1" type="ORF">GA0061081_10848</name>
</gene>
<dbReference type="Proteomes" id="UP000199670">
    <property type="component" value="Unassembled WGS sequence"/>
</dbReference>
<evidence type="ECO:0000313" key="2">
    <source>
        <dbReference type="Proteomes" id="UP000199670"/>
    </source>
</evidence>
<keyword evidence="2" id="KW-1185">Reference proteome</keyword>
<sequence>MKPTYSALLEGCSSIGVDLSVISEKNYLRYVDCAFRMLDELVTLIFDAYKNKKYRYNL</sequence>
<name>A0A1C4CD02_9GAMM</name>
<protein>
    <submittedName>
        <fullName evidence="1">Uncharacterized protein</fullName>
    </submittedName>
</protein>
<reference evidence="2" key="1">
    <citation type="submission" date="2016-08" db="EMBL/GenBank/DDBJ databases">
        <authorList>
            <person name="Varghese N."/>
            <person name="Submissions Spin"/>
        </authorList>
    </citation>
    <scope>NUCLEOTIDE SEQUENCE [LARGE SCALE GENOMIC DNA]</scope>
    <source>
        <strain evidence="2">R-53248</strain>
    </source>
</reference>
<accession>A0A1C4CD02</accession>
<proteinExistence type="predicted"/>
<dbReference type="EMBL" id="FMAQ01000008">
    <property type="protein sequence ID" value="SCC17009.1"/>
    <property type="molecule type" value="Genomic_DNA"/>
</dbReference>
<dbReference type="AlphaFoldDB" id="A0A1C4CD02"/>